<evidence type="ECO:0000256" key="1">
    <source>
        <dbReference type="ARBA" id="ARBA00001678"/>
    </source>
</evidence>
<keyword evidence="10" id="KW-1133">Transmembrane helix</keyword>
<feature type="region of interest" description="Disordered" evidence="9">
    <location>
        <begin position="144"/>
        <end position="212"/>
    </location>
</feature>
<evidence type="ECO:0000256" key="7">
    <source>
        <dbReference type="ARBA" id="ARBA00022801"/>
    </source>
</evidence>
<dbReference type="EMBL" id="CM008973">
    <property type="protein sequence ID" value="PNW74521.1"/>
    <property type="molecule type" value="Genomic_DNA"/>
</dbReference>
<feature type="region of interest" description="Disordered" evidence="9">
    <location>
        <begin position="571"/>
        <end position="601"/>
    </location>
</feature>
<dbReference type="Pfam" id="PF26410">
    <property type="entry name" value="GH5_mannosidase"/>
    <property type="match status" value="1"/>
</dbReference>
<feature type="transmembrane region" description="Helical" evidence="10">
    <location>
        <begin position="73"/>
        <end position="98"/>
    </location>
</feature>
<dbReference type="Proteomes" id="UP000006906">
    <property type="component" value="Chromosome 12"/>
</dbReference>
<evidence type="ECO:0000256" key="5">
    <source>
        <dbReference type="ARBA" id="ARBA00022525"/>
    </source>
</evidence>
<dbReference type="GeneID" id="5726093"/>
<dbReference type="Gramene" id="PNW74521">
    <property type="protein sequence ID" value="PNW74521"/>
    <property type="gene ID" value="CHLRE_12g492851v5"/>
</dbReference>
<evidence type="ECO:0000313" key="12">
    <source>
        <dbReference type="EMBL" id="PNW74521.1"/>
    </source>
</evidence>
<accession>A0A2K3D1W4</accession>
<keyword evidence="10" id="KW-0812">Transmembrane</keyword>
<evidence type="ECO:0000256" key="2">
    <source>
        <dbReference type="ARBA" id="ARBA00004613"/>
    </source>
</evidence>
<feature type="region of interest" description="Disordered" evidence="9">
    <location>
        <begin position="835"/>
        <end position="868"/>
    </location>
</feature>
<organism evidence="12 13">
    <name type="scientific">Chlamydomonas reinhardtii</name>
    <name type="common">Chlamydomonas smithii</name>
    <dbReference type="NCBI Taxonomy" id="3055"/>
    <lineage>
        <taxon>Eukaryota</taxon>
        <taxon>Viridiplantae</taxon>
        <taxon>Chlorophyta</taxon>
        <taxon>core chlorophytes</taxon>
        <taxon>Chlorophyceae</taxon>
        <taxon>CS clade</taxon>
        <taxon>Chlamydomonadales</taxon>
        <taxon>Chlamydomonadaceae</taxon>
        <taxon>Chlamydomonas</taxon>
    </lineage>
</organism>
<feature type="region of interest" description="Disordered" evidence="9">
    <location>
        <begin position="883"/>
        <end position="903"/>
    </location>
</feature>
<dbReference type="Gene3D" id="3.20.20.80">
    <property type="entry name" value="Glycosidases"/>
    <property type="match status" value="1"/>
</dbReference>
<feature type="region of interest" description="Disordered" evidence="9">
    <location>
        <begin position="1211"/>
        <end position="1275"/>
    </location>
</feature>
<dbReference type="KEGG" id="cre:CHLRE_12g492851v5"/>
<dbReference type="InterPro" id="IPR001547">
    <property type="entry name" value="Glyco_hydro_5"/>
</dbReference>
<proteinExistence type="inferred from homology"/>
<name>A0A2K3D1W4_CHLRE</name>
<dbReference type="EC" id="3.2.1.78" evidence="4"/>
<dbReference type="GO" id="GO:0016985">
    <property type="term" value="F:mannan endo-1,4-beta-mannosidase activity"/>
    <property type="evidence" value="ECO:0000318"/>
    <property type="project" value="GO_Central"/>
</dbReference>
<evidence type="ECO:0000256" key="4">
    <source>
        <dbReference type="ARBA" id="ARBA00012706"/>
    </source>
</evidence>
<feature type="region of interest" description="Disordered" evidence="9">
    <location>
        <begin position="1"/>
        <end position="56"/>
    </location>
</feature>
<feature type="compositionally biased region" description="Low complexity" evidence="9">
    <location>
        <begin position="752"/>
        <end position="773"/>
    </location>
</feature>
<dbReference type="PANTHER" id="PTHR31451:SF39">
    <property type="entry name" value="MANNAN ENDO-1,4-BETA-MANNOSIDASE 1"/>
    <property type="match status" value="1"/>
</dbReference>
<dbReference type="OrthoDB" id="406631at2759"/>
<keyword evidence="5" id="KW-0964">Secreted</keyword>
<feature type="region of interest" description="Disordered" evidence="9">
    <location>
        <begin position="647"/>
        <end position="675"/>
    </location>
</feature>
<feature type="compositionally biased region" description="Gly residues" evidence="9">
    <location>
        <begin position="1215"/>
        <end position="1225"/>
    </location>
</feature>
<dbReference type="RefSeq" id="XP_042917961.1">
    <property type="nucleotide sequence ID" value="XM_043067946.1"/>
</dbReference>
<gene>
    <name evidence="12" type="ORF">CHLRE_12g492851v5</name>
</gene>
<feature type="region of interest" description="Disordered" evidence="9">
    <location>
        <begin position="1094"/>
        <end position="1117"/>
    </location>
</feature>
<keyword evidence="13" id="KW-1185">Reference proteome</keyword>
<protein>
    <recommendedName>
        <fullName evidence="4">mannan endo-1,4-beta-mannosidase</fullName>
        <ecNumber evidence="4">3.2.1.78</ecNumber>
    </recommendedName>
</protein>
<comment type="similarity">
    <text evidence="3">Belongs to the glycosyl hydrolase 5 (cellulase A) family.</text>
</comment>
<dbReference type="GO" id="GO:0005576">
    <property type="term" value="C:extracellular region"/>
    <property type="evidence" value="ECO:0007669"/>
    <property type="project" value="UniProtKB-SubCell"/>
</dbReference>
<sequence length="1353" mass="136511">MLNSLSHWRHRGGDVSSATTHPGDGLASTSPLQQRQQQPAAAQAAQQSQPLSSTATGRYHWQRCVPTSRGRRLACVGAVLLLLLVAVVLAGVLVPTLLHRRQQTGVFLDSAAGLTPSTNQQLPAAPPASAPTVLPAAASGPIAAAARGGDAAPQPQPPDNTAPPLAAAPPDNTAVTSGSSSATGNVSSTTSASISTTNNNTTTTPAASNATAPAKVQCTHAAGDRAAFGRINAQLHLVRGCSDTRQLLVGFNNYQLAMAAGVVSPKAFQTVGGLSGRQAVTRLMEQAAARGLNVVRTWAHSSDTQFPFQIAPGVYLEAALAGLDHVVAAAAAAGLSLVLSLADNWKYAGGVDQYVDWSPTAPPRTRTRPPDTPGDPTGVKVGPPAAPGSSSSSSSSSRNASGATQDQQQQQQQQQLLEGLRYEAARHALFFSDAGARELYRRHAAAVVMRRSTLTGRLYRDEPAILAWSLVNEPRCEVWAAPNCTAAVQAWVEEMSAHVRALDPNHLITIGSEGFFGPSTPHLIRHNPGGDGGVWAAGLGQDWVANNAAPHIDFASLHAWPDNWVDTEQLVGDGSAEDGAGESSSIRPKLRRQLPPPSAVAGAAAGAAPAAAAAQRYAAFMADWLTSHLAAAAELLHKPVLLDEFGKKVEPGSSSNSGGSSTRERELSEQGARLSAAAPLPGPAVAEAGLAAVANADQTSVPPPVPKAAAAVPPAVGNTTVVAAPRLADVAGPQTLTATGATPAAPAPKPQPAGALVGAAAGSPGGSEAAAAGPGSGGARQGQAAAVAAGAAAIDARKSAERDAVYNQTYRFLDELLRPSLPLLPPAPPAPAPVPVAAAAPAPPMPSAPQPHAQPAARSSTNAPNGARSAAVALRGLRSAPAPAAAGVEMPPTPLPQPPPLSMSVTVGGVPVAAASSTNSNLSTSNSSSAERPLLGSLFWMWQLPLFVGEAPDPYGVSGVDDTLFKLVTSHAANLSRLQRRGSPSADSIIAPDDRLQPQLPEPTPAEEALGRDSHALPALCECRCWNSAVAAAASPHLLNSSSSDSVCYSADIGGGSGDDRGRGSLTVGPAADEAVAAPAVAVITQAEMLRARNSSDGAAAPTPAGSAFNGANSQPQLQPQLLPAGLTMLRARVQEAGEVQALLQPLEPGACEQQLLRSALALLSAEEEALAAAGGGPAAGQHLVMYAAGPQQQQQQQQQALRTYLQRRCRSGGTASGGGGGGGAPRDSSRSAGAGAATLPKAAAASSSTAPSAAAQPPAPAPKQQQVASTGAGHRRRGLLEKVGGMAAAPGMTQGSGAADAAGSPAFNMGACLRLWVRSMCSQSSVRSAVAYSNDAGAVAGGEDAARRADGR</sequence>
<dbReference type="ExpressionAtlas" id="A0A2K3D1W4">
    <property type="expression patterns" value="baseline"/>
</dbReference>
<dbReference type="InParanoid" id="A0A2K3D1W4"/>
<dbReference type="SUPFAM" id="SSF51445">
    <property type="entry name" value="(Trans)glycosidases"/>
    <property type="match status" value="1"/>
</dbReference>
<keyword evidence="8" id="KW-0326">Glycosidase</keyword>
<feature type="compositionally biased region" description="Pro residues" evidence="9">
    <location>
        <begin position="891"/>
        <end position="901"/>
    </location>
</feature>
<evidence type="ECO:0000256" key="9">
    <source>
        <dbReference type="SAM" id="MobiDB-lite"/>
    </source>
</evidence>
<reference evidence="12 13" key="1">
    <citation type="journal article" date="2007" name="Science">
        <title>The Chlamydomonas genome reveals the evolution of key animal and plant functions.</title>
        <authorList>
            <person name="Merchant S.S."/>
            <person name="Prochnik S.E."/>
            <person name="Vallon O."/>
            <person name="Harris E.H."/>
            <person name="Karpowicz S.J."/>
            <person name="Witman G.B."/>
            <person name="Terry A."/>
            <person name="Salamov A."/>
            <person name="Fritz-Laylin L.K."/>
            <person name="Marechal-Drouard L."/>
            <person name="Marshall W.F."/>
            <person name="Qu L.H."/>
            <person name="Nelson D.R."/>
            <person name="Sanderfoot A.A."/>
            <person name="Spalding M.H."/>
            <person name="Kapitonov V.V."/>
            <person name="Ren Q."/>
            <person name="Ferris P."/>
            <person name="Lindquist E."/>
            <person name="Shapiro H."/>
            <person name="Lucas S.M."/>
            <person name="Grimwood J."/>
            <person name="Schmutz J."/>
            <person name="Cardol P."/>
            <person name="Cerutti H."/>
            <person name="Chanfreau G."/>
            <person name="Chen C.L."/>
            <person name="Cognat V."/>
            <person name="Croft M.T."/>
            <person name="Dent R."/>
            <person name="Dutcher S."/>
            <person name="Fernandez E."/>
            <person name="Fukuzawa H."/>
            <person name="Gonzalez-Ballester D."/>
            <person name="Gonzalez-Halphen D."/>
            <person name="Hallmann A."/>
            <person name="Hanikenne M."/>
            <person name="Hippler M."/>
            <person name="Inwood W."/>
            <person name="Jabbari K."/>
            <person name="Kalanon M."/>
            <person name="Kuras R."/>
            <person name="Lefebvre P.A."/>
            <person name="Lemaire S.D."/>
            <person name="Lobanov A.V."/>
            <person name="Lohr M."/>
            <person name="Manuell A."/>
            <person name="Meier I."/>
            <person name="Mets L."/>
            <person name="Mittag M."/>
            <person name="Mittelmeier T."/>
            <person name="Moroney J.V."/>
            <person name="Moseley J."/>
            <person name="Napoli C."/>
            <person name="Nedelcu A.M."/>
            <person name="Niyogi K."/>
            <person name="Novoselov S.V."/>
            <person name="Paulsen I.T."/>
            <person name="Pazour G."/>
            <person name="Purton S."/>
            <person name="Ral J.P."/>
            <person name="Riano-Pachon D.M."/>
            <person name="Riekhof W."/>
            <person name="Rymarquis L."/>
            <person name="Schroda M."/>
            <person name="Stern D."/>
            <person name="Umen J."/>
            <person name="Willows R."/>
            <person name="Wilson N."/>
            <person name="Zimmer S.L."/>
            <person name="Allmer J."/>
            <person name="Balk J."/>
            <person name="Bisova K."/>
            <person name="Chen C.J."/>
            <person name="Elias M."/>
            <person name="Gendler K."/>
            <person name="Hauser C."/>
            <person name="Lamb M.R."/>
            <person name="Ledford H."/>
            <person name="Long J.C."/>
            <person name="Minagawa J."/>
            <person name="Page M.D."/>
            <person name="Pan J."/>
            <person name="Pootakham W."/>
            <person name="Roje S."/>
            <person name="Rose A."/>
            <person name="Stahlberg E."/>
            <person name="Terauchi A.M."/>
            <person name="Yang P."/>
            <person name="Ball S."/>
            <person name="Bowler C."/>
            <person name="Dieckmann C.L."/>
            <person name="Gladyshev V.N."/>
            <person name="Green P."/>
            <person name="Jorgensen R."/>
            <person name="Mayfield S."/>
            <person name="Mueller-Roeber B."/>
            <person name="Rajamani S."/>
            <person name="Sayre R.T."/>
            <person name="Brokstein P."/>
            <person name="Dubchak I."/>
            <person name="Goodstein D."/>
            <person name="Hornick L."/>
            <person name="Huang Y.W."/>
            <person name="Jhaveri J."/>
            <person name="Luo Y."/>
            <person name="Martinez D."/>
            <person name="Ngau W.C."/>
            <person name="Otillar B."/>
            <person name="Poliakov A."/>
            <person name="Porter A."/>
            <person name="Szajkowski L."/>
            <person name="Werner G."/>
            <person name="Zhou K."/>
            <person name="Grigoriev I.V."/>
            <person name="Rokhsar D.S."/>
            <person name="Grossman A.R."/>
        </authorList>
    </citation>
    <scope>NUCLEOTIDE SEQUENCE [LARGE SCALE GENOMIC DNA]</scope>
    <source>
        <strain evidence="13">CC-503</strain>
    </source>
</reference>
<feature type="compositionally biased region" description="Low complexity" evidence="9">
    <location>
        <begin position="1231"/>
        <end position="1270"/>
    </location>
</feature>
<feature type="compositionally biased region" description="Low complexity" evidence="9">
    <location>
        <begin position="405"/>
        <end position="415"/>
    </location>
</feature>
<dbReference type="InterPro" id="IPR045053">
    <property type="entry name" value="MAN-like"/>
</dbReference>
<feature type="region of interest" description="Disordered" evidence="9">
    <location>
        <begin position="738"/>
        <end position="780"/>
    </location>
</feature>
<evidence type="ECO:0000259" key="11">
    <source>
        <dbReference type="Pfam" id="PF26410"/>
    </source>
</evidence>
<keyword evidence="6" id="KW-0732">Signal</keyword>
<feature type="compositionally biased region" description="Low complexity" evidence="9">
    <location>
        <begin position="27"/>
        <end position="56"/>
    </location>
</feature>
<feature type="region of interest" description="Disordered" evidence="9">
    <location>
        <begin position="356"/>
        <end position="416"/>
    </location>
</feature>
<evidence type="ECO:0000313" key="13">
    <source>
        <dbReference type="Proteomes" id="UP000006906"/>
    </source>
</evidence>
<dbReference type="InterPro" id="IPR017853">
    <property type="entry name" value="GH"/>
</dbReference>
<feature type="compositionally biased region" description="Low complexity" evidence="9">
    <location>
        <begin position="172"/>
        <end position="212"/>
    </location>
</feature>
<keyword evidence="10" id="KW-0472">Membrane</keyword>
<feature type="compositionally biased region" description="Low complexity" evidence="9">
    <location>
        <begin position="144"/>
        <end position="153"/>
    </location>
</feature>
<keyword evidence="7" id="KW-0378">Hydrolase</keyword>
<dbReference type="STRING" id="3055.A0A2K3D1W4"/>
<evidence type="ECO:0000256" key="8">
    <source>
        <dbReference type="ARBA" id="ARBA00023295"/>
    </source>
</evidence>
<feature type="domain" description="Glycoside hydrolase family 5" evidence="11">
    <location>
        <begin position="277"/>
        <end position="564"/>
    </location>
</feature>
<feature type="region of interest" description="Disordered" evidence="9">
    <location>
        <begin position="978"/>
        <end position="1011"/>
    </location>
</feature>
<comment type="subcellular location">
    <subcellularLocation>
        <location evidence="2">Secreted</location>
    </subcellularLocation>
</comment>
<evidence type="ECO:0000256" key="10">
    <source>
        <dbReference type="SAM" id="Phobius"/>
    </source>
</evidence>
<evidence type="ECO:0000256" key="6">
    <source>
        <dbReference type="ARBA" id="ARBA00022729"/>
    </source>
</evidence>
<evidence type="ECO:0000256" key="3">
    <source>
        <dbReference type="ARBA" id="ARBA00005641"/>
    </source>
</evidence>
<dbReference type="PANTHER" id="PTHR31451">
    <property type="match status" value="1"/>
</dbReference>
<comment type="catalytic activity">
    <reaction evidence="1">
        <text>Random hydrolysis of (1-&gt;4)-beta-D-mannosidic linkages in mannans, galactomannans and glucomannans.</text>
        <dbReference type="EC" id="3.2.1.78"/>
    </reaction>
</comment>
<feature type="compositionally biased region" description="Low complexity" evidence="9">
    <location>
        <begin position="652"/>
        <end position="661"/>
    </location>
</feature>